<evidence type="ECO:0000313" key="14">
    <source>
        <dbReference type="Proteomes" id="UP000076848"/>
    </source>
</evidence>
<dbReference type="InterPro" id="IPR036097">
    <property type="entry name" value="HisK_dim/P_sf"/>
</dbReference>
<dbReference type="InterPro" id="IPR036890">
    <property type="entry name" value="HATPase_C_sf"/>
</dbReference>
<dbReference type="GO" id="GO:0000155">
    <property type="term" value="F:phosphorelay sensor kinase activity"/>
    <property type="evidence" value="ECO:0007669"/>
    <property type="project" value="InterPro"/>
</dbReference>
<dbReference type="SMART" id="SM00304">
    <property type="entry name" value="HAMP"/>
    <property type="match status" value="1"/>
</dbReference>
<keyword evidence="10" id="KW-0472">Membrane</keyword>
<dbReference type="Pfam" id="PF00512">
    <property type="entry name" value="HisKA"/>
    <property type="match status" value="1"/>
</dbReference>
<dbReference type="InterPro" id="IPR003661">
    <property type="entry name" value="HisK_dim/P_dom"/>
</dbReference>
<evidence type="ECO:0000256" key="6">
    <source>
        <dbReference type="ARBA" id="ARBA00022692"/>
    </source>
</evidence>
<dbReference type="InterPro" id="IPR003594">
    <property type="entry name" value="HATPase_dom"/>
</dbReference>
<dbReference type="Pfam" id="PF02518">
    <property type="entry name" value="HATPase_c"/>
    <property type="match status" value="1"/>
</dbReference>
<dbReference type="SUPFAM" id="SSF55874">
    <property type="entry name" value="ATPase domain of HSP90 chaperone/DNA topoisomerase II/histidine kinase"/>
    <property type="match status" value="1"/>
</dbReference>
<protein>
    <recommendedName>
        <fullName evidence="3">histidine kinase</fullName>
        <ecNumber evidence="3">2.7.13.3</ecNumber>
    </recommendedName>
</protein>
<evidence type="ECO:0000256" key="9">
    <source>
        <dbReference type="ARBA" id="ARBA00023012"/>
    </source>
</evidence>
<evidence type="ECO:0000256" key="3">
    <source>
        <dbReference type="ARBA" id="ARBA00012438"/>
    </source>
</evidence>
<gene>
    <name evidence="13" type="primary">rssA_1</name>
    <name evidence="13" type="ORF">SAMEA3906486_02202</name>
</gene>
<keyword evidence="9" id="KW-0902">Two-component regulatory system</keyword>
<evidence type="ECO:0000259" key="12">
    <source>
        <dbReference type="PROSITE" id="PS50885"/>
    </source>
</evidence>
<evidence type="ECO:0000256" key="10">
    <source>
        <dbReference type="SAM" id="Phobius"/>
    </source>
</evidence>
<keyword evidence="4" id="KW-0597">Phosphoprotein</keyword>
<dbReference type="PROSITE" id="PS50109">
    <property type="entry name" value="HIS_KIN"/>
    <property type="match status" value="1"/>
</dbReference>
<dbReference type="GO" id="GO:0005886">
    <property type="term" value="C:plasma membrane"/>
    <property type="evidence" value="ECO:0007669"/>
    <property type="project" value="TreeGrafter"/>
</dbReference>
<dbReference type="AlphaFoldDB" id="A0A157SFH8"/>
<evidence type="ECO:0000256" key="5">
    <source>
        <dbReference type="ARBA" id="ARBA00022679"/>
    </source>
</evidence>
<evidence type="ECO:0000259" key="11">
    <source>
        <dbReference type="PROSITE" id="PS50109"/>
    </source>
</evidence>
<dbReference type="PROSITE" id="PS50885">
    <property type="entry name" value="HAMP"/>
    <property type="match status" value="1"/>
</dbReference>
<organism evidence="13 14">
    <name type="scientific">Bordetella ansorpii</name>
    <dbReference type="NCBI Taxonomy" id="288768"/>
    <lineage>
        <taxon>Bacteria</taxon>
        <taxon>Pseudomonadati</taxon>
        <taxon>Pseudomonadota</taxon>
        <taxon>Betaproteobacteria</taxon>
        <taxon>Burkholderiales</taxon>
        <taxon>Alcaligenaceae</taxon>
        <taxon>Bordetella</taxon>
    </lineage>
</organism>
<evidence type="ECO:0000256" key="7">
    <source>
        <dbReference type="ARBA" id="ARBA00022777"/>
    </source>
</evidence>
<dbReference type="EMBL" id="FKIF01000006">
    <property type="protein sequence ID" value="SAI68953.1"/>
    <property type="molecule type" value="Genomic_DNA"/>
</dbReference>
<dbReference type="SMART" id="SM00388">
    <property type="entry name" value="HisKA"/>
    <property type="match status" value="1"/>
</dbReference>
<proteinExistence type="predicted"/>
<dbReference type="Gene3D" id="6.10.340.10">
    <property type="match status" value="1"/>
</dbReference>
<keyword evidence="5 13" id="KW-0808">Transferase</keyword>
<dbReference type="SMART" id="SM00387">
    <property type="entry name" value="HATPase_c"/>
    <property type="match status" value="1"/>
</dbReference>
<name>A0A157SFH8_9BORD</name>
<accession>A0A157SFH8</accession>
<dbReference type="Pfam" id="PF00672">
    <property type="entry name" value="HAMP"/>
    <property type="match status" value="1"/>
</dbReference>
<dbReference type="InterPro" id="IPR003660">
    <property type="entry name" value="HAMP_dom"/>
</dbReference>
<dbReference type="InterPro" id="IPR005467">
    <property type="entry name" value="His_kinase_dom"/>
</dbReference>
<dbReference type="Gene3D" id="3.30.565.10">
    <property type="entry name" value="Histidine kinase-like ATPase, C-terminal domain"/>
    <property type="match status" value="1"/>
</dbReference>
<dbReference type="Gene3D" id="1.10.287.130">
    <property type="match status" value="1"/>
</dbReference>
<dbReference type="SUPFAM" id="SSF47384">
    <property type="entry name" value="Homodimeric domain of signal transducing histidine kinase"/>
    <property type="match status" value="1"/>
</dbReference>
<dbReference type="InterPro" id="IPR050428">
    <property type="entry name" value="TCS_sensor_his_kinase"/>
</dbReference>
<dbReference type="CDD" id="cd00082">
    <property type="entry name" value="HisKA"/>
    <property type="match status" value="1"/>
</dbReference>
<comment type="catalytic activity">
    <reaction evidence="1">
        <text>ATP + protein L-histidine = ADP + protein N-phospho-L-histidine.</text>
        <dbReference type="EC" id="2.7.13.3"/>
    </reaction>
</comment>
<evidence type="ECO:0000256" key="8">
    <source>
        <dbReference type="ARBA" id="ARBA00022989"/>
    </source>
</evidence>
<dbReference type="PANTHER" id="PTHR45436">
    <property type="entry name" value="SENSOR HISTIDINE KINASE YKOH"/>
    <property type="match status" value="1"/>
</dbReference>
<dbReference type="PANTHER" id="PTHR45436:SF16">
    <property type="entry name" value="HISTIDINE KINASE"/>
    <property type="match status" value="1"/>
</dbReference>
<keyword evidence="8 10" id="KW-1133">Transmembrane helix</keyword>
<keyword evidence="14" id="KW-1185">Reference proteome</keyword>
<evidence type="ECO:0000256" key="2">
    <source>
        <dbReference type="ARBA" id="ARBA00004370"/>
    </source>
</evidence>
<evidence type="ECO:0000313" key="13">
    <source>
        <dbReference type="EMBL" id="SAI68953.1"/>
    </source>
</evidence>
<keyword evidence="7 13" id="KW-0418">Kinase</keyword>
<feature type="domain" description="HAMP" evidence="12">
    <location>
        <begin position="158"/>
        <end position="211"/>
    </location>
</feature>
<sequence>MQHKSISRRVYRAILAVSVVSMVVMVMTVLLVNEDLEHTMLDVEFAQERDFILMNNTGEDVLVWDTPNLAVVFIPSGKPRPKVLPPVFRGLPDNYSAEIKLGAETYLVTVSKVETGLLYVAKNITHFEDREALFEIALIIMTLVIIAFSLLLAVLSSRRIVRPLRLLSERISRIPVGANMPRMETDYADAELHSIAMTFNRFLDELESYVQREQSLLSLASHELRTPIAVMSGAIDILEQRNQLTPNDQATLGRVRRSCDEMRDNVSILLKLARRASADQNQEVFDVDLVAQEVIEDLKISHHAGERVTLDAQSPLTINTDPIMVRMLLRNLIQNAVQHTQSDIRVTISENAIAIEDQGSGLTAEQQAILRGERKIVSDGSTLTGLGLYIVTLMTERLGWQLDITQNDNNGTRILLNPKGGAMGVRN</sequence>
<dbReference type="EC" id="2.7.13.3" evidence="3"/>
<dbReference type="STRING" id="288768.SAMEA3906486_02202"/>
<dbReference type="RefSeq" id="WP_054447324.1">
    <property type="nucleotide sequence ID" value="NZ_FKIF01000006.1"/>
</dbReference>
<reference evidence="13 14" key="1">
    <citation type="submission" date="2016-04" db="EMBL/GenBank/DDBJ databases">
        <authorList>
            <consortium name="Pathogen Informatics"/>
        </authorList>
    </citation>
    <scope>NUCLEOTIDE SEQUENCE [LARGE SCALE GENOMIC DNA]</scope>
    <source>
        <strain evidence="13 14">H050680373</strain>
    </source>
</reference>
<evidence type="ECO:0000256" key="4">
    <source>
        <dbReference type="ARBA" id="ARBA00022553"/>
    </source>
</evidence>
<feature type="transmembrane region" description="Helical" evidence="10">
    <location>
        <begin position="12"/>
        <end position="32"/>
    </location>
</feature>
<dbReference type="Proteomes" id="UP000076848">
    <property type="component" value="Unassembled WGS sequence"/>
</dbReference>
<comment type="subcellular location">
    <subcellularLocation>
        <location evidence="2">Membrane</location>
    </subcellularLocation>
</comment>
<dbReference type="OrthoDB" id="9121563at2"/>
<feature type="transmembrane region" description="Helical" evidence="10">
    <location>
        <begin position="132"/>
        <end position="155"/>
    </location>
</feature>
<feature type="domain" description="Histidine kinase" evidence="11">
    <location>
        <begin position="219"/>
        <end position="416"/>
    </location>
</feature>
<keyword evidence="6 10" id="KW-0812">Transmembrane</keyword>
<evidence type="ECO:0000256" key="1">
    <source>
        <dbReference type="ARBA" id="ARBA00000085"/>
    </source>
</evidence>